<sequence>MCVKNCGSLDGSPPPLYHGGSADEDSVCSEDSGISTWHGRTPDVKPDMNDLHRLIWDQDRHFDKYGQFGALPYDHTVNARLSFQHVPTSYSPPAYDHTCPSQLDPESDVSESGPDQSPKDDPQVKTEAKNYIDPVDVILNEIRRLHMADVQLKTELITGLESQCAMYSQSLSVVQGQLSQANKLIEFWGEQIDTNTKQLEIVDSRCRDRHINAQGSIKELSDLMMTDIKERRRFRHSLEDKGLIQIN</sequence>
<accession>A0A0D2Y7J2</accession>
<protein>
    <submittedName>
        <fullName evidence="2">Uncharacterized protein</fullName>
    </submittedName>
</protein>
<proteinExistence type="predicted"/>
<evidence type="ECO:0000313" key="3">
    <source>
        <dbReference type="Proteomes" id="UP000002489"/>
    </source>
</evidence>
<name>A0A0D2Y7J2_FUSOF</name>
<dbReference type="EnsemblFungi" id="FOXG_12256T0">
    <property type="protein sequence ID" value="FOXG_12256P0"/>
    <property type="gene ID" value="FOXG_12256"/>
</dbReference>
<evidence type="ECO:0000313" key="2">
    <source>
        <dbReference type="EnsemblFungi" id="FOXG_12256P0"/>
    </source>
</evidence>
<reference evidence="3" key="1">
    <citation type="journal article" date="2012" name="Mol. Plant Microbe Interact.">
        <title>A highly conserved effector in Fusarium oxysporum is required for full virulence on Arabidopsis.</title>
        <authorList>
            <person name="Thatcher L.F."/>
            <person name="Gardiner D.M."/>
            <person name="Kazan K."/>
            <person name="Manners J."/>
        </authorList>
    </citation>
    <scope>NUCLEOTIDE SEQUENCE [LARGE SCALE GENOMIC DNA]</scope>
    <source>
        <strain evidence="3">Fo5176</strain>
    </source>
</reference>
<reference evidence="2" key="2">
    <citation type="submission" date="2025-08" db="UniProtKB">
        <authorList>
            <consortium name="EnsemblFungi"/>
        </authorList>
    </citation>
    <scope>IDENTIFICATION</scope>
    <source>
        <strain evidence="2">4287 / CBS 123668 / FGSC 9935 / NRRL 34936</strain>
    </source>
</reference>
<dbReference type="AlphaFoldDB" id="A0A0D2Y7J2"/>
<dbReference type="Proteomes" id="UP000002489">
    <property type="component" value="Unassembled WGS sequence"/>
</dbReference>
<organism evidence="2 3">
    <name type="scientific">Fusarium oxysporum (strain Fo5176)</name>
    <name type="common">Fusarium vascular wilt</name>
    <dbReference type="NCBI Taxonomy" id="660025"/>
    <lineage>
        <taxon>Eukaryota</taxon>
        <taxon>Fungi</taxon>
        <taxon>Dikarya</taxon>
        <taxon>Ascomycota</taxon>
        <taxon>Pezizomycotina</taxon>
        <taxon>Sordariomycetes</taxon>
        <taxon>Hypocreomycetidae</taxon>
        <taxon>Hypocreales</taxon>
        <taxon>Nectriaceae</taxon>
        <taxon>Fusarium</taxon>
        <taxon>Fusarium oxysporum species complex</taxon>
    </lineage>
</organism>
<dbReference type="VEuPathDB" id="FungiDB:FOXG_12256"/>
<feature type="region of interest" description="Disordered" evidence="1">
    <location>
        <begin position="1"/>
        <end position="24"/>
    </location>
</feature>
<evidence type="ECO:0000256" key="1">
    <source>
        <dbReference type="SAM" id="MobiDB-lite"/>
    </source>
</evidence>
<feature type="region of interest" description="Disordered" evidence="1">
    <location>
        <begin position="94"/>
        <end position="128"/>
    </location>
</feature>
<gene>
    <name evidence="2" type="primary">28953604</name>
</gene>
<feature type="compositionally biased region" description="Basic and acidic residues" evidence="1">
    <location>
        <begin position="117"/>
        <end position="128"/>
    </location>
</feature>